<evidence type="ECO:0000313" key="3">
    <source>
        <dbReference type="Proteomes" id="UP000094043"/>
    </source>
</evidence>
<dbReference type="EMBL" id="CP143784">
    <property type="protein sequence ID" value="WVN85169.1"/>
    <property type="molecule type" value="Genomic_DNA"/>
</dbReference>
<reference evidence="2" key="3">
    <citation type="submission" date="2024-01" db="EMBL/GenBank/DDBJ databases">
        <authorList>
            <person name="Coelho M.A."/>
            <person name="David-Palma M."/>
            <person name="Shea T."/>
            <person name="Sun S."/>
            <person name="Cuomo C.A."/>
            <person name="Heitman J."/>
        </authorList>
    </citation>
    <scope>NUCLEOTIDE SEQUENCE</scope>
    <source>
        <strain evidence="2">CBS 7841</strain>
    </source>
</reference>
<dbReference type="SMART" id="SM00073">
    <property type="entry name" value="HPT"/>
    <property type="match status" value="1"/>
</dbReference>
<dbReference type="GO" id="GO:0000160">
    <property type="term" value="P:phosphorelay signal transduction system"/>
    <property type="evidence" value="ECO:0007669"/>
    <property type="project" value="InterPro"/>
</dbReference>
<dbReference type="KEGG" id="cdep:91084530"/>
<organism evidence="2 3">
    <name type="scientific">Cryptococcus depauperatus CBS 7841</name>
    <dbReference type="NCBI Taxonomy" id="1295531"/>
    <lineage>
        <taxon>Eukaryota</taxon>
        <taxon>Fungi</taxon>
        <taxon>Dikarya</taxon>
        <taxon>Basidiomycota</taxon>
        <taxon>Agaricomycotina</taxon>
        <taxon>Tremellomycetes</taxon>
        <taxon>Tremellales</taxon>
        <taxon>Cryptococcaceae</taxon>
        <taxon>Cryptococcus</taxon>
    </lineage>
</organism>
<dbReference type="InterPro" id="IPR008207">
    <property type="entry name" value="Sig_transdc_His_kin_Hpt_dom"/>
</dbReference>
<dbReference type="PROSITE" id="PS50894">
    <property type="entry name" value="HPT"/>
    <property type="match status" value="1"/>
</dbReference>
<gene>
    <name evidence="2" type="ORF">L203_100314</name>
</gene>
<dbReference type="GeneID" id="91084530"/>
<dbReference type="GO" id="GO:0009927">
    <property type="term" value="F:histidine phosphotransfer kinase activity"/>
    <property type="evidence" value="ECO:0007669"/>
    <property type="project" value="InterPro"/>
</dbReference>
<feature type="compositionally biased region" description="Basic and acidic residues" evidence="1">
    <location>
        <begin position="16"/>
        <end position="26"/>
    </location>
</feature>
<dbReference type="PANTHER" id="PTHR28242:SF52">
    <property type="entry name" value="PHOSPHORELAY INTERMEDIATE PROTEIN YPD1"/>
    <property type="match status" value="1"/>
</dbReference>
<protein>
    <submittedName>
        <fullName evidence="2">Uncharacterized protein</fullName>
    </submittedName>
</protein>
<dbReference type="GO" id="GO:0005737">
    <property type="term" value="C:cytoplasm"/>
    <property type="evidence" value="ECO:0007669"/>
    <property type="project" value="TreeGrafter"/>
</dbReference>
<dbReference type="PANTHER" id="PTHR28242">
    <property type="entry name" value="PHOSPHORELAY INTERMEDIATE PROTEIN YPD1"/>
    <property type="match status" value="1"/>
</dbReference>
<sequence>MSVHSPVKQSPVSDLPKAEPTVEKDGVGNQSNDHLHSAHTTENKPGVDLKEGDKQVKDDIIDMVTFQQIMDMDEEDGAEDDNEEKHSFSERIVLEYFEQAAATFKDMEVALERKDLQKLSSLGHFLKGSSAALGIIKVQTSCEEMQHCGTLQDEKTGEAISSTEAIKRIEDLLIRCKADYKEAEAWMKKMYGKDM</sequence>
<dbReference type="Proteomes" id="UP000094043">
    <property type="component" value="Chromosome 1"/>
</dbReference>
<keyword evidence="3" id="KW-1185">Reference proteome</keyword>
<dbReference type="RefSeq" id="XP_066065870.1">
    <property type="nucleotide sequence ID" value="XM_066209773.1"/>
</dbReference>
<reference evidence="2" key="1">
    <citation type="submission" date="2016-06" db="EMBL/GenBank/DDBJ databases">
        <authorList>
            <person name="Cuomo C."/>
            <person name="Litvintseva A."/>
            <person name="Heitman J."/>
            <person name="Chen Y."/>
            <person name="Sun S."/>
            <person name="Springer D."/>
            <person name="Dromer F."/>
            <person name="Young S."/>
            <person name="Zeng Q."/>
            <person name="Chapman S."/>
            <person name="Gujja S."/>
            <person name="Saif S."/>
            <person name="Birren B."/>
        </authorList>
    </citation>
    <scope>NUCLEOTIDE SEQUENCE</scope>
    <source>
        <strain evidence="2">CBS 7841</strain>
    </source>
</reference>
<dbReference type="Pfam" id="PF01627">
    <property type="entry name" value="Hpt"/>
    <property type="match status" value="1"/>
</dbReference>
<evidence type="ECO:0000256" key="1">
    <source>
        <dbReference type="SAM" id="MobiDB-lite"/>
    </source>
</evidence>
<dbReference type="Gene3D" id="1.20.120.160">
    <property type="entry name" value="HPT domain"/>
    <property type="match status" value="1"/>
</dbReference>
<reference evidence="2" key="2">
    <citation type="journal article" date="2022" name="Elife">
        <title>Obligate sexual reproduction of a homothallic fungus closely related to the Cryptococcus pathogenic species complex.</title>
        <authorList>
            <person name="Passer A.R."/>
            <person name="Clancey S.A."/>
            <person name="Shea T."/>
            <person name="David-Palma M."/>
            <person name="Averette A.F."/>
            <person name="Boekhout T."/>
            <person name="Porcel B.M."/>
            <person name="Nowrousian M."/>
            <person name="Cuomo C.A."/>
            <person name="Sun S."/>
            <person name="Heitman J."/>
            <person name="Coelho M.A."/>
        </authorList>
    </citation>
    <scope>NUCLEOTIDE SEQUENCE</scope>
    <source>
        <strain evidence="2">CBS 7841</strain>
    </source>
</reference>
<dbReference type="VEuPathDB" id="FungiDB:L203_00026"/>
<evidence type="ECO:0000313" key="2">
    <source>
        <dbReference type="EMBL" id="WVN85169.1"/>
    </source>
</evidence>
<dbReference type="SUPFAM" id="SSF47226">
    <property type="entry name" value="Histidine-containing phosphotransfer domain, HPT domain"/>
    <property type="match status" value="1"/>
</dbReference>
<dbReference type="GO" id="GO:0005634">
    <property type="term" value="C:nucleus"/>
    <property type="evidence" value="ECO:0007669"/>
    <property type="project" value="TreeGrafter"/>
</dbReference>
<feature type="region of interest" description="Disordered" evidence="1">
    <location>
        <begin position="1"/>
        <end position="54"/>
    </location>
</feature>
<dbReference type="InterPro" id="IPR045871">
    <property type="entry name" value="AHP1-5/YPD1"/>
</dbReference>
<dbReference type="CDD" id="cd00088">
    <property type="entry name" value="HPT"/>
    <property type="match status" value="1"/>
</dbReference>
<accession>A0A1E3IZ74</accession>
<proteinExistence type="predicted"/>
<feature type="compositionally biased region" description="Basic and acidic residues" evidence="1">
    <location>
        <begin position="33"/>
        <end position="54"/>
    </location>
</feature>
<dbReference type="OrthoDB" id="1673781at2759"/>
<dbReference type="GO" id="GO:0043424">
    <property type="term" value="F:protein histidine kinase binding"/>
    <property type="evidence" value="ECO:0007669"/>
    <property type="project" value="InterPro"/>
</dbReference>
<dbReference type="InterPro" id="IPR036641">
    <property type="entry name" value="HPT_dom_sf"/>
</dbReference>
<dbReference type="AlphaFoldDB" id="A0A1E3IZ74"/>
<name>A0A1E3IZ74_9TREE</name>